<feature type="transmembrane region" description="Helical" evidence="6">
    <location>
        <begin position="273"/>
        <end position="297"/>
    </location>
</feature>
<dbReference type="HAMAP" id="MF_01391">
    <property type="entry name" value="CytC_CcsA"/>
    <property type="match status" value="1"/>
</dbReference>
<dbReference type="GeneID" id="26889632"/>
<feature type="transmembrane region" description="Helical" evidence="6">
    <location>
        <begin position="246"/>
        <end position="261"/>
    </location>
</feature>
<evidence type="ECO:0000259" key="7">
    <source>
        <dbReference type="Pfam" id="PF01578"/>
    </source>
</evidence>
<comment type="similarity">
    <text evidence="6">Belongs to the CcmF/CycK/Ccl1/NrfE/CcsA family.</text>
</comment>
<dbReference type="GO" id="GO:0020037">
    <property type="term" value="F:heme binding"/>
    <property type="evidence" value="ECO:0007669"/>
    <property type="project" value="InterPro"/>
</dbReference>
<keyword evidence="6" id="KW-0793">Thylakoid</keyword>
<dbReference type="RefSeq" id="YP_009231470.1">
    <property type="nucleotide sequence ID" value="NC_029347.1"/>
</dbReference>
<feature type="transmembrane region" description="Helical" evidence="6">
    <location>
        <begin position="43"/>
        <end position="61"/>
    </location>
</feature>
<reference evidence="8" key="1">
    <citation type="journal article" date="2015" name="Mitochondrial DNA">
        <title>The chloroplast genome of Ephedra foeminea (Ephedraceae, Gnetales), an entomophilous gymnosperm endemic to the Mediterranean area.</title>
        <authorList>
            <person name="Hou C."/>
            <person name="Wikstrom N."/>
            <person name="Rydin C."/>
        </authorList>
    </citation>
    <scope>NUCLEOTIDE SEQUENCE</scope>
</reference>
<keyword evidence="8" id="KW-0150">Chloroplast</keyword>
<dbReference type="GO" id="GO:0005886">
    <property type="term" value="C:plasma membrane"/>
    <property type="evidence" value="ECO:0007669"/>
    <property type="project" value="TreeGrafter"/>
</dbReference>
<keyword evidence="3 6" id="KW-0201">Cytochrome c-type biogenesis</keyword>
<feature type="transmembrane region" description="Helical" evidence="6">
    <location>
        <begin position="12"/>
        <end position="31"/>
    </location>
</feature>
<evidence type="ECO:0000256" key="4">
    <source>
        <dbReference type="ARBA" id="ARBA00022989"/>
    </source>
</evidence>
<evidence type="ECO:0000256" key="3">
    <source>
        <dbReference type="ARBA" id="ARBA00022748"/>
    </source>
</evidence>
<organism evidence="8">
    <name type="scientific">Ephedra foeminea</name>
    <dbReference type="NCBI Taxonomy" id="157595"/>
    <lineage>
        <taxon>Eukaryota</taxon>
        <taxon>Viridiplantae</taxon>
        <taxon>Streptophyta</taxon>
        <taxon>Embryophyta</taxon>
        <taxon>Tracheophyta</taxon>
        <taxon>Spermatophyta</taxon>
        <taxon>Gnetopsida</taxon>
        <taxon>Gnetidae</taxon>
        <taxon>Ephedrales</taxon>
        <taxon>Ephedraceae</taxon>
        <taxon>Ephedra</taxon>
    </lineage>
</organism>
<feature type="transmembrane region" description="Helical" evidence="6">
    <location>
        <begin position="137"/>
        <end position="163"/>
    </location>
</feature>
<dbReference type="InterPro" id="IPR017562">
    <property type="entry name" value="Cyt_c_biogenesis_CcsA"/>
</dbReference>
<evidence type="ECO:0000256" key="6">
    <source>
        <dbReference type="HAMAP-Rule" id="MF_01391"/>
    </source>
</evidence>
<keyword evidence="4 6" id="KW-1133">Transmembrane helix</keyword>
<evidence type="ECO:0000256" key="1">
    <source>
        <dbReference type="ARBA" id="ARBA00004141"/>
    </source>
</evidence>
<evidence type="ECO:0000256" key="2">
    <source>
        <dbReference type="ARBA" id="ARBA00022692"/>
    </source>
</evidence>
<dbReference type="NCBIfam" id="TIGR03144">
    <property type="entry name" value="cytochr_II_ccsB"/>
    <property type="match status" value="1"/>
</dbReference>
<dbReference type="AlphaFoldDB" id="A0A0U3JN45"/>
<keyword evidence="5 6" id="KW-0472">Membrane</keyword>
<proteinExistence type="inferred from homology"/>
<accession>A0A0U3JN45</accession>
<evidence type="ECO:0000256" key="5">
    <source>
        <dbReference type="ARBA" id="ARBA00023136"/>
    </source>
</evidence>
<name>A0A0U3JN45_9SPER</name>
<comment type="subunit">
    <text evidence="6">May interact with Ccs1.</text>
</comment>
<comment type="function">
    <text evidence="6">Required during biogenesis of c-type cytochromes (cytochrome c6 and cytochrome f) at the step of heme attachment.</text>
</comment>
<sequence>MLFVTLEQIFNQFYFSLILVIAFIFGGIFFYPVKELRISGKRGLIFTFFCLTIVLIIRWFSSRHLPLSNLYESLIFISWNSCLIQIILEVLNPNIRWLGAITTPSAMFTHGFATLVLPKEMQQTETVVPSLQTHWLMMHVIIVLLAYIILLCGSLASIALLILSSKEKFSSSLFLCSNISVEKKEKSYFPFLVENLRKLQLIQQLDQLGYYTLFIGFILLTIGILSGAVWANEAWGSYWNWDPKEIWALITWLIFAIYIHIRLNKGWKGKKPALVASIGFLFVWICYFGVNLLGIGFHSYGWFIYNG</sequence>
<dbReference type="Pfam" id="PF01578">
    <property type="entry name" value="Cytochrom_C_asm"/>
    <property type="match status" value="1"/>
</dbReference>
<comment type="subcellular location">
    <subcellularLocation>
        <location evidence="1">Membrane</location>
        <topology evidence="1">Multi-pass membrane protein</topology>
    </subcellularLocation>
    <subcellularLocation>
        <location evidence="6">Plastid</location>
        <location evidence="6">Chloroplast thylakoid membrane</location>
        <topology evidence="6">Multi-pass membrane protein</topology>
    </subcellularLocation>
</comment>
<feature type="domain" description="Cytochrome c assembly protein" evidence="7">
    <location>
        <begin position="67"/>
        <end position="298"/>
    </location>
</feature>
<evidence type="ECO:0000313" key="8">
    <source>
        <dbReference type="EMBL" id="ALV90185.1"/>
    </source>
</evidence>
<keyword evidence="8" id="KW-0934">Plastid</keyword>
<dbReference type="GO" id="GO:0017004">
    <property type="term" value="P:cytochrome complex assembly"/>
    <property type="evidence" value="ECO:0007669"/>
    <property type="project" value="UniProtKB-UniRule"/>
</dbReference>
<dbReference type="GO" id="GO:0009535">
    <property type="term" value="C:chloroplast thylakoid membrane"/>
    <property type="evidence" value="ECO:0007669"/>
    <property type="project" value="UniProtKB-SubCell"/>
</dbReference>
<dbReference type="PANTHER" id="PTHR30071">
    <property type="entry name" value="HEME EXPORTER PROTEIN C"/>
    <property type="match status" value="1"/>
</dbReference>
<dbReference type="InterPro" id="IPR002541">
    <property type="entry name" value="Cyt_c_assembly"/>
</dbReference>
<gene>
    <name evidence="6 8" type="primary">ccsA</name>
</gene>
<dbReference type="InterPro" id="IPR045062">
    <property type="entry name" value="Cyt_c_biogenesis_CcsA/CcmC"/>
</dbReference>
<feature type="transmembrane region" description="Helical" evidence="6">
    <location>
        <begin position="208"/>
        <end position="231"/>
    </location>
</feature>
<geneLocation type="chloroplast" evidence="8"/>
<keyword evidence="2 6" id="KW-0812">Transmembrane</keyword>
<protein>
    <recommendedName>
        <fullName evidence="6">Cytochrome c biogenesis protein CcsA</fullName>
    </recommendedName>
</protein>
<dbReference type="EMBL" id="KT934791">
    <property type="protein sequence ID" value="ALV90185.1"/>
    <property type="molecule type" value="Genomic_DNA"/>
</dbReference>
<dbReference type="PANTHER" id="PTHR30071:SF1">
    <property type="entry name" value="CYTOCHROME B_B6 PROTEIN-RELATED"/>
    <property type="match status" value="1"/>
</dbReference>